<organism evidence="8 9">
    <name type="scientific">Ramlibacter rhizophilus</name>
    <dbReference type="NCBI Taxonomy" id="1781167"/>
    <lineage>
        <taxon>Bacteria</taxon>
        <taxon>Pseudomonadati</taxon>
        <taxon>Pseudomonadota</taxon>
        <taxon>Betaproteobacteria</taxon>
        <taxon>Burkholderiales</taxon>
        <taxon>Comamonadaceae</taxon>
        <taxon>Ramlibacter</taxon>
    </lineage>
</organism>
<dbReference type="RefSeq" id="WP_135283457.1">
    <property type="nucleotide sequence ID" value="NZ_SMLL01000001.1"/>
</dbReference>
<gene>
    <name evidence="8" type="ORF">EZ242_02165</name>
</gene>
<evidence type="ECO:0000256" key="2">
    <source>
        <dbReference type="ARBA" id="ARBA00022801"/>
    </source>
</evidence>
<dbReference type="SUPFAM" id="SSF52540">
    <property type="entry name" value="P-loop containing nucleoside triphosphate hydrolases"/>
    <property type="match status" value="1"/>
</dbReference>
<dbReference type="EMBL" id="SMLL01000001">
    <property type="protein sequence ID" value="TFZ04575.1"/>
    <property type="molecule type" value="Genomic_DNA"/>
</dbReference>
<name>A0A4Z0C2W9_9BURK</name>
<dbReference type="GO" id="GO:0016787">
    <property type="term" value="F:hydrolase activity"/>
    <property type="evidence" value="ECO:0007669"/>
    <property type="project" value="UniProtKB-UniRule"/>
</dbReference>
<keyword evidence="3 6" id="KW-0347">Helicase</keyword>
<dbReference type="AlphaFoldDB" id="A0A4Z0C2W9"/>
<evidence type="ECO:0000313" key="8">
    <source>
        <dbReference type="EMBL" id="TFZ04575.1"/>
    </source>
</evidence>
<dbReference type="OrthoDB" id="384988at2"/>
<evidence type="ECO:0000256" key="5">
    <source>
        <dbReference type="ARBA" id="ARBA00034923"/>
    </source>
</evidence>
<keyword evidence="9" id="KW-1185">Reference proteome</keyword>
<dbReference type="InterPro" id="IPR000212">
    <property type="entry name" value="DNA_helicase_UvrD/REP"/>
</dbReference>
<sequence length="582" mass="64827">MQICELRQSLLDCDGHALVLGGPGSGKTTIALKKAVVRINSGLAPGQSVLFLSFSRAAVARLGEAMKQEVPKAQRSQLSMQTFHSFFWALLSTHAYLLGVPRKLRILLPQDEQVEYGSIRSRDRNPQNPEWRAWLERREEMFRRDGRIAFDLFARNAEVLLARSQHVRRLITQRHPLIIVDEAQDTDAHAWRCIELLAETAQIVCLADLEQQIFDYLPGIGPERVDAIRQALVPLEIDLGRQNHRSVGTEIALFGQDILAGRARGTPYVGVSCFGYDPRRRPQKAALRMALGMLQRAIKAATGRYGRNVAILTHSGASAARISAALNSEPKPVRHKLAFDEAEAMLTARFAAFLLEPKAEATRREDLALALELLATSKAAAGLAAATQWRGWAARVRQGREPRAQFVQAVAGVIDSVRSAAFTGDPARDWSSIKRLLRDSGDPELLTAAKNLDYLVAFNRGRRISAGLGAIWTRDGRYTRARDALDLALAQDQILGGVDDPPGLQVMTIHKSKGKQFDGVIVIREGRHDGQRQVSSFVWWDDTPPYRRSRKILRVAVTRSRVHTLILEHFFPRCPIFAGHNL</sequence>
<proteinExistence type="predicted"/>
<dbReference type="InterPro" id="IPR014016">
    <property type="entry name" value="UvrD-like_ATP-bd"/>
</dbReference>
<dbReference type="PANTHER" id="PTHR11070">
    <property type="entry name" value="UVRD / RECB / PCRA DNA HELICASE FAMILY MEMBER"/>
    <property type="match status" value="1"/>
</dbReference>
<evidence type="ECO:0000256" key="3">
    <source>
        <dbReference type="ARBA" id="ARBA00022806"/>
    </source>
</evidence>
<evidence type="ECO:0000256" key="1">
    <source>
        <dbReference type="ARBA" id="ARBA00022741"/>
    </source>
</evidence>
<dbReference type="PROSITE" id="PS51198">
    <property type="entry name" value="UVRD_HELICASE_ATP_BIND"/>
    <property type="match status" value="1"/>
</dbReference>
<dbReference type="Pfam" id="PF00580">
    <property type="entry name" value="UvrD-helicase"/>
    <property type="match status" value="2"/>
</dbReference>
<dbReference type="GO" id="GO:0003677">
    <property type="term" value="F:DNA binding"/>
    <property type="evidence" value="ECO:0007669"/>
    <property type="project" value="InterPro"/>
</dbReference>
<feature type="binding site" evidence="6">
    <location>
        <begin position="21"/>
        <end position="28"/>
    </location>
    <ligand>
        <name>ATP</name>
        <dbReference type="ChEBI" id="CHEBI:30616"/>
    </ligand>
</feature>
<dbReference type="GO" id="GO:0043138">
    <property type="term" value="F:3'-5' DNA helicase activity"/>
    <property type="evidence" value="ECO:0007669"/>
    <property type="project" value="TreeGrafter"/>
</dbReference>
<dbReference type="PANTHER" id="PTHR11070:SF2">
    <property type="entry name" value="ATP-DEPENDENT DNA HELICASE SRS2"/>
    <property type="match status" value="1"/>
</dbReference>
<dbReference type="Gene3D" id="3.40.50.300">
    <property type="entry name" value="P-loop containing nucleotide triphosphate hydrolases"/>
    <property type="match status" value="2"/>
</dbReference>
<accession>A0A4Z0C2W9</accession>
<protein>
    <recommendedName>
        <fullName evidence="5">DNA 3'-5' helicase II</fullName>
    </recommendedName>
</protein>
<dbReference type="GO" id="GO:0000725">
    <property type="term" value="P:recombinational repair"/>
    <property type="evidence" value="ECO:0007669"/>
    <property type="project" value="TreeGrafter"/>
</dbReference>
<dbReference type="Proteomes" id="UP000297564">
    <property type="component" value="Unassembled WGS sequence"/>
</dbReference>
<keyword evidence="1 6" id="KW-0547">Nucleotide-binding</keyword>
<evidence type="ECO:0000256" key="4">
    <source>
        <dbReference type="ARBA" id="ARBA00022840"/>
    </source>
</evidence>
<evidence type="ECO:0000313" key="9">
    <source>
        <dbReference type="Proteomes" id="UP000297564"/>
    </source>
</evidence>
<comment type="caution">
    <text evidence="8">The sequence shown here is derived from an EMBL/GenBank/DDBJ whole genome shotgun (WGS) entry which is preliminary data.</text>
</comment>
<keyword evidence="2 6" id="KW-0378">Hydrolase</keyword>
<keyword evidence="4 6" id="KW-0067">ATP-binding</keyword>
<reference evidence="8 9" key="1">
    <citation type="submission" date="2019-03" db="EMBL/GenBank/DDBJ databases">
        <title>Ramlibacter rhizophilus CCTCC AB2015357, whole genome shotgun sequence.</title>
        <authorList>
            <person name="Zhang X."/>
            <person name="Feng G."/>
            <person name="Zhu H."/>
        </authorList>
    </citation>
    <scope>NUCLEOTIDE SEQUENCE [LARGE SCALE GENOMIC DNA]</scope>
    <source>
        <strain evidence="8 9">CCTCC AB2015357</strain>
    </source>
</reference>
<dbReference type="InterPro" id="IPR027417">
    <property type="entry name" value="P-loop_NTPase"/>
</dbReference>
<evidence type="ECO:0000256" key="6">
    <source>
        <dbReference type="PROSITE-ProRule" id="PRU00560"/>
    </source>
</evidence>
<feature type="domain" description="UvrD-like helicase ATP-binding" evidence="7">
    <location>
        <begin position="1"/>
        <end position="247"/>
    </location>
</feature>
<evidence type="ECO:0000259" key="7">
    <source>
        <dbReference type="PROSITE" id="PS51198"/>
    </source>
</evidence>
<dbReference type="GO" id="GO:0005524">
    <property type="term" value="F:ATP binding"/>
    <property type="evidence" value="ECO:0007669"/>
    <property type="project" value="UniProtKB-UniRule"/>
</dbReference>